<dbReference type="InterPro" id="IPR011333">
    <property type="entry name" value="SKP1/BTB/POZ_sf"/>
</dbReference>
<gene>
    <name evidence="7" type="ORF">EMWEY_00030950</name>
</gene>
<dbReference type="FunFam" id="3.30.710.10:FF:000035">
    <property type="entry name" value="Elongin C transcription elongation factor"/>
    <property type="match status" value="1"/>
</dbReference>
<dbReference type="InterPro" id="IPR016073">
    <property type="entry name" value="Skp1_comp_POZ"/>
</dbReference>
<dbReference type="GO" id="GO:0006511">
    <property type="term" value="P:ubiquitin-dependent protein catabolic process"/>
    <property type="evidence" value="ECO:0007669"/>
    <property type="project" value="InterPro"/>
</dbReference>
<comment type="subcellular location">
    <subcellularLocation>
        <location evidence="1">Nucleus</location>
    </subcellularLocation>
</comment>
<protein>
    <recommendedName>
        <fullName evidence="3">Elongin-C</fullName>
    </recommendedName>
</protein>
<sequence>MPPSESAEEPKEPAECDQGAAAAAAPCNSMPSASGEPCGGRDSSVSLDVKGMVVAKSVAGEETVRLISSEGKALEVPVHIAEECELLKRLLSGSFAESKTRVFQLQNIRHNVLCKAIEYLRRRHQWREDGGAPLEFEIETEMAVDLLIAADYLGMK</sequence>
<evidence type="ECO:0000256" key="2">
    <source>
        <dbReference type="ARBA" id="ARBA00009993"/>
    </source>
</evidence>
<evidence type="ECO:0000256" key="1">
    <source>
        <dbReference type="ARBA" id="ARBA00004123"/>
    </source>
</evidence>
<organism evidence="7 8">
    <name type="scientific">Eimeria maxima</name>
    <name type="common">Coccidian parasite</name>
    <dbReference type="NCBI Taxonomy" id="5804"/>
    <lineage>
        <taxon>Eukaryota</taxon>
        <taxon>Sar</taxon>
        <taxon>Alveolata</taxon>
        <taxon>Apicomplexa</taxon>
        <taxon>Conoidasida</taxon>
        <taxon>Coccidia</taxon>
        <taxon>Eucoccidiorida</taxon>
        <taxon>Eimeriorina</taxon>
        <taxon>Eimeriidae</taxon>
        <taxon>Eimeria</taxon>
    </lineage>
</organism>
<reference evidence="7" key="1">
    <citation type="submission" date="2013-10" db="EMBL/GenBank/DDBJ databases">
        <title>Genomic analysis of the causative agents of coccidiosis in chickens.</title>
        <authorList>
            <person name="Reid A.J."/>
            <person name="Blake D."/>
            <person name="Billington K."/>
            <person name="Browne H."/>
            <person name="Dunn M."/>
            <person name="Hung S."/>
            <person name="Kawahara F."/>
            <person name="Miranda-Saavedra D."/>
            <person name="Mourier T."/>
            <person name="Nagra H."/>
            <person name="Otto T.D."/>
            <person name="Rawlings N."/>
            <person name="Sanchez A."/>
            <person name="Sanders M."/>
            <person name="Subramaniam C."/>
            <person name="Tay Y."/>
            <person name="Dear P."/>
            <person name="Doerig C."/>
            <person name="Gruber A."/>
            <person name="Parkinson J."/>
            <person name="Shirley M."/>
            <person name="Wan K.L."/>
            <person name="Berriman M."/>
            <person name="Tomley F."/>
            <person name="Pain A."/>
        </authorList>
    </citation>
    <scope>NUCLEOTIDE SEQUENCE [LARGE SCALE GENOMIC DNA]</scope>
    <source>
        <strain evidence="7">Weybridge</strain>
    </source>
</reference>
<dbReference type="GeneID" id="25337081"/>
<dbReference type="EMBL" id="HG721858">
    <property type="protein sequence ID" value="CDJ60487.1"/>
    <property type="molecule type" value="Genomic_DNA"/>
</dbReference>
<evidence type="ECO:0000313" key="7">
    <source>
        <dbReference type="EMBL" id="CDJ60487.1"/>
    </source>
</evidence>
<accession>U6M8F2</accession>
<dbReference type="SUPFAM" id="SSF54695">
    <property type="entry name" value="POZ domain"/>
    <property type="match status" value="1"/>
</dbReference>
<dbReference type="AlphaFoldDB" id="U6M8F2"/>
<dbReference type="VEuPathDB" id="ToxoDB:EMWEY_00030950"/>
<dbReference type="InterPro" id="IPR001232">
    <property type="entry name" value="SKP1-like"/>
</dbReference>
<dbReference type="Proteomes" id="UP000030763">
    <property type="component" value="Unassembled WGS sequence"/>
</dbReference>
<evidence type="ECO:0000256" key="4">
    <source>
        <dbReference type="ARBA" id="ARBA00023242"/>
    </source>
</evidence>
<evidence type="ECO:0000259" key="6">
    <source>
        <dbReference type="Pfam" id="PF03931"/>
    </source>
</evidence>
<proteinExistence type="inferred from homology"/>
<evidence type="ECO:0000256" key="3">
    <source>
        <dbReference type="ARBA" id="ARBA00021347"/>
    </source>
</evidence>
<feature type="region of interest" description="Disordered" evidence="5">
    <location>
        <begin position="1"/>
        <end position="41"/>
    </location>
</feature>
<name>U6M8F2_EIMMA</name>
<dbReference type="InterPro" id="IPR039948">
    <property type="entry name" value="ELC1"/>
</dbReference>
<dbReference type="GO" id="GO:0005634">
    <property type="term" value="C:nucleus"/>
    <property type="evidence" value="ECO:0007669"/>
    <property type="project" value="UniProtKB-SubCell"/>
</dbReference>
<keyword evidence="8" id="KW-1185">Reference proteome</keyword>
<reference evidence="7" key="2">
    <citation type="submission" date="2013-10" db="EMBL/GenBank/DDBJ databases">
        <authorList>
            <person name="Aslett M."/>
        </authorList>
    </citation>
    <scope>NUCLEOTIDE SEQUENCE [LARGE SCALE GENOMIC DNA]</scope>
    <source>
        <strain evidence="7">Weybridge</strain>
    </source>
</reference>
<dbReference type="Gene3D" id="3.30.710.10">
    <property type="entry name" value="Potassium Channel Kv1.1, Chain A"/>
    <property type="match status" value="1"/>
</dbReference>
<evidence type="ECO:0000313" key="8">
    <source>
        <dbReference type="Proteomes" id="UP000030763"/>
    </source>
</evidence>
<dbReference type="SMART" id="SM00512">
    <property type="entry name" value="Skp1"/>
    <property type="match status" value="1"/>
</dbReference>
<feature type="domain" description="SKP1 component POZ" evidence="6">
    <location>
        <begin position="64"/>
        <end position="124"/>
    </location>
</feature>
<dbReference type="OrthoDB" id="249087at2759"/>
<dbReference type="Pfam" id="PF03931">
    <property type="entry name" value="Skp1_POZ"/>
    <property type="match status" value="1"/>
</dbReference>
<dbReference type="PANTHER" id="PTHR20648">
    <property type="entry name" value="ELONGIN-C"/>
    <property type="match status" value="1"/>
</dbReference>
<keyword evidence="4" id="KW-0539">Nucleus</keyword>
<evidence type="ECO:0000256" key="5">
    <source>
        <dbReference type="SAM" id="MobiDB-lite"/>
    </source>
</evidence>
<dbReference type="RefSeq" id="XP_013337137.1">
    <property type="nucleotide sequence ID" value="XM_013481683.1"/>
</dbReference>
<comment type="similarity">
    <text evidence="2">Belongs to the SKP1 family.</text>
</comment>